<dbReference type="EMBL" id="CP003060">
    <property type="protein sequence ID" value="AEP29794.1"/>
    <property type="molecule type" value="Genomic_DNA"/>
</dbReference>
<dbReference type="STRING" id="1085623.GNIT_1678"/>
<gene>
    <name evidence="1" type="ordered locus">GNIT_1678</name>
</gene>
<dbReference type="RefSeq" id="WP_014108668.1">
    <property type="nucleotide sequence ID" value="NC_016041.1"/>
</dbReference>
<sequence>MNSLEEKKQRFESFFLIKHPTKVNVSIVDGKQAMQTMQEFESNMPYAFKIASELSEIESQALKPLRSMGEKLEELVKYLQLQARKIDLMMSYILIQQDDENSRAEAVKFGGGGIIVSHSSAIDIGTTAEVKIFLEQEAAAIYCLAEVINVEAVDDLYHVSYVYTHIREQDQELLVRASLHLQTHQLRNNR</sequence>
<name>G4QLC7_GLANF</name>
<dbReference type="AlphaFoldDB" id="G4QLC7"/>
<dbReference type="HOGENOM" id="CLU_116211_0_0_6"/>
<proteinExistence type="predicted"/>
<accession>G4QLC7</accession>
<dbReference type="Proteomes" id="UP000009282">
    <property type="component" value="Chromosome"/>
</dbReference>
<reference evidence="1 2" key="1">
    <citation type="journal article" date="2011" name="J. Bacteriol.">
        <title>Complete genome sequence of seawater bacterium Glaciecola nitratireducens FR1064T.</title>
        <authorList>
            <person name="Bian F."/>
            <person name="Qin Q.L."/>
            <person name="Xie B.B."/>
            <person name="Shu Y.L."/>
            <person name="Zhang X.Y."/>
            <person name="Yu Y."/>
            <person name="Chen B."/>
            <person name="Chen X.L."/>
            <person name="Zhou B.C."/>
            <person name="Zhang Y.Z."/>
        </authorList>
    </citation>
    <scope>NUCLEOTIDE SEQUENCE [LARGE SCALE GENOMIC DNA]</scope>
    <source>
        <strain evidence="2">JCM 12485 / KCTC 12276 / FR1064</strain>
    </source>
</reference>
<evidence type="ECO:0008006" key="3">
    <source>
        <dbReference type="Google" id="ProtNLM"/>
    </source>
</evidence>
<evidence type="ECO:0000313" key="2">
    <source>
        <dbReference type="Proteomes" id="UP000009282"/>
    </source>
</evidence>
<organism evidence="1 2">
    <name type="scientific">Glaciecola nitratireducens (strain JCM 12485 / KCTC 12276 / FR1064)</name>
    <dbReference type="NCBI Taxonomy" id="1085623"/>
    <lineage>
        <taxon>Bacteria</taxon>
        <taxon>Pseudomonadati</taxon>
        <taxon>Pseudomonadota</taxon>
        <taxon>Gammaproteobacteria</taxon>
        <taxon>Alteromonadales</taxon>
        <taxon>Alteromonadaceae</taxon>
        <taxon>Brumicola</taxon>
    </lineage>
</organism>
<dbReference type="eggNOG" id="ENOG5032S61">
    <property type="taxonomic scope" value="Bacteria"/>
</dbReference>
<evidence type="ECO:0000313" key="1">
    <source>
        <dbReference type="EMBL" id="AEP29794.1"/>
    </source>
</evidence>
<dbReference type="KEGG" id="gni:GNIT_1678"/>
<keyword evidence="2" id="KW-1185">Reference proteome</keyword>
<protein>
    <recommendedName>
        <fullName evidence="3">PilZ domain-containing protein</fullName>
    </recommendedName>
</protein>